<feature type="transmembrane region" description="Helical" evidence="1">
    <location>
        <begin position="6"/>
        <end position="33"/>
    </location>
</feature>
<evidence type="ECO:0000313" key="2">
    <source>
        <dbReference type="EMBL" id="CAE7706615.1"/>
    </source>
</evidence>
<reference evidence="2" key="1">
    <citation type="submission" date="2021-02" db="EMBL/GenBank/DDBJ databases">
        <authorList>
            <person name="Dougan E. K."/>
            <person name="Rhodes N."/>
            <person name="Thang M."/>
            <person name="Chan C."/>
        </authorList>
    </citation>
    <scope>NUCLEOTIDE SEQUENCE</scope>
</reference>
<dbReference type="SUPFAM" id="SSF103473">
    <property type="entry name" value="MFS general substrate transporter"/>
    <property type="match status" value="1"/>
</dbReference>
<feature type="transmembrane region" description="Helical" evidence="1">
    <location>
        <begin position="89"/>
        <end position="108"/>
    </location>
</feature>
<organism evidence="2 3">
    <name type="scientific">Symbiodinium pilosum</name>
    <name type="common">Dinoflagellate</name>
    <dbReference type="NCBI Taxonomy" id="2952"/>
    <lineage>
        <taxon>Eukaryota</taxon>
        <taxon>Sar</taxon>
        <taxon>Alveolata</taxon>
        <taxon>Dinophyceae</taxon>
        <taxon>Suessiales</taxon>
        <taxon>Symbiodiniaceae</taxon>
        <taxon>Symbiodinium</taxon>
    </lineage>
</organism>
<name>A0A812X414_SYMPI</name>
<keyword evidence="3" id="KW-1185">Reference proteome</keyword>
<dbReference type="AlphaFoldDB" id="A0A812X414"/>
<dbReference type="InterPro" id="IPR036259">
    <property type="entry name" value="MFS_trans_sf"/>
</dbReference>
<protein>
    <submittedName>
        <fullName evidence="2">GIP protein</fullName>
    </submittedName>
</protein>
<sequence length="711" mass="78106">MVLAYAGWLWFSLSGMCIVYIGQAVAGCTIATITSVLATDENRGYVHAADGAGSLLVIWALGRVVGPVVLSALPSAQGTADKFAENPRRPYICGACAALVGGCVLITLRDSFRHRMAAETPAAFLPSPPPWEKEVFTETDIQDLGRFLCELLTRNHYKWRDPVTREKLKRDLEKFFPPLVTDENFLSAANEEGDLEHTKRCWNEPPSICIEVLGRGHAAHARTLSGQQTFWLSETVLLAKLQFTFRDDGKSHLKEALCLMPIYSLLHVLMLGCAVHYTLSLTLRLDTPEDYQVESVGADFPPRAMSKAAGTEATSKELDDIQTGETVLYLTKRIFDECAFEVGASYVATPSSVETGPRVRSGILEEAKKALSILNGALINKVVVERQVGAAVSGRTVYILDSAGALAEDKAVGDQASGSVGYLRKEASSFTPGQRKRLNAVAITINILAPWLLFCGIFAALSFQMHYSHPALAWASAGAGLVLSAVCAFLAHRTRMQEQDPTWCTFAALAYLAATVLAATLGDMNYWYHMQPYYDIENINSYPDVSPSRERGQQLMDAGRIYFEDGAMLDLHKSMSFKNLDRYCVAPITSGDAPLSSYDFWAVGVNCCGGAQGEFRCGEYKNPKARAGLRLMRDDQRPFFRLAVQQAEAAYNIRANHPLFFYWMQDPVAETMSYKASGLSYALMAVFGHFVFNLLCVGGAAFAFSKIAHKF</sequence>
<keyword evidence="1" id="KW-1133">Transmembrane helix</keyword>
<dbReference type="OrthoDB" id="412483at2759"/>
<accession>A0A812X414</accession>
<keyword evidence="1" id="KW-0812">Transmembrane</keyword>
<dbReference type="Proteomes" id="UP000649617">
    <property type="component" value="Unassembled WGS sequence"/>
</dbReference>
<keyword evidence="1" id="KW-0472">Membrane</keyword>
<evidence type="ECO:0000313" key="3">
    <source>
        <dbReference type="Proteomes" id="UP000649617"/>
    </source>
</evidence>
<evidence type="ECO:0000256" key="1">
    <source>
        <dbReference type="SAM" id="Phobius"/>
    </source>
</evidence>
<feature type="transmembrane region" description="Helical" evidence="1">
    <location>
        <begin position="471"/>
        <end position="491"/>
    </location>
</feature>
<proteinExistence type="predicted"/>
<gene>
    <name evidence="2" type="primary">GIP</name>
    <name evidence="2" type="ORF">SPIL2461_LOCUS19958</name>
</gene>
<dbReference type="EMBL" id="CAJNIZ010044971">
    <property type="protein sequence ID" value="CAE7706615.1"/>
    <property type="molecule type" value="Genomic_DNA"/>
</dbReference>
<feature type="transmembrane region" description="Helical" evidence="1">
    <location>
        <begin position="438"/>
        <end position="465"/>
    </location>
</feature>
<comment type="caution">
    <text evidence="2">The sequence shown here is derived from an EMBL/GenBank/DDBJ whole genome shotgun (WGS) entry which is preliminary data.</text>
</comment>
<feature type="transmembrane region" description="Helical" evidence="1">
    <location>
        <begin position="503"/>
        <end position="522"/>
    </location>
</feature>
<feature type="transmembrane region" description="Helical" evidence="1">
    <location>
        <begin position="45"/>
        <end position="69"/>
    </location>
</feature>
<feature type="transmembrane region" description="Helical" evidence="1">
    <location>
        <begin position="681"/>
        <end position="704"/>
    </location>
</feature>